<dbReference type="RefSeq" id="WP_160591263.1">
    <property type="nucleotide sequence ID" value="NZ_CP047895.1"/>
</dbReference>
<keyword evidence="4" id="KW-0969">Cilium</keyword>
<evidence type="ECO:0000256" key="3">
    <source>
        <dbReference type="ARBA" id="ARBA00022884"/>
    </source>
</evidence>
<dbReference type="GO" id="GO:0006402">
    <property type="term" value="P:mRNA catabolic process"/>
    <property type="evidence" value="ECO:0007669"/>
    <property type="project" value="InterPro"/>
</dbReference>
<name>A0A7Z2NUZ6_9SPHN</name>
<dbReference type="EMBL" id="CP047895">
    <property type="protein sequence ID" value="QHL89734.1"/>
    <property type="molecule type" value="Genomic_DNA"/>
</dbReference>
<reference evidence="4 5" key="1">
    <citation type="submission" date="2020-01" db="EMBL/GenBank/DDBJ databases">
        <title>Sphingomonas sp. C33 whole genome sequece.</title>
        <authorList>
            <person name="Park C."/>
        </authorList>
    </citation>
    <scope>NUCLEOTIDE SEQUENCE [LARGE SCALE GENOMIC DNA]</scope>
    <source>
        <strain evidence="4 5">C33</strain>
    </source>
</reference>
<evidence type="ECO:0000313" key="5">
    <source>
        <dbReference type="Proteomes" id="UP000464468"/>
    </source>
</evidence>
<dbReference type="InterPro" id="IPR009967">
    <property type="entry name" value="Flagellum_FlbT"/>
</dbReference>
<keyword evidence="1" id="KW-0678">Repressor</keyword>
<protein>
    <submittedName>
        <fullName evidence="4">Flagellar biosynthesis repressor FlbT</fullName>
    </submittedName>
</protein>
<keyword evidence="4" id="KW-0966">Cell projection</keyword>
<proteinExistence type="predicted"/>
<keyword evidence="3" id="KW-0694">RNA-binding</keyword>
<evidence type="ECO:0000256" key="2">
    <source>
        <dbReference type="ARBA" id="ARBA00022795"/>
    </source>
</evidence>
<dbReference type="GO" id="GO:0048027">
    <property type="term" value="F:mRNA 5'-UTR binding"/>
    <property type="evidence" value="ECO:0007669"/>
    <property type="project" value="InterPro"/>
</dbReference>
<dbReference type="Proteomes" id="UP000464468">
    <property type="component" value="Chromosome"/>
</dbReference>
<organism evidence="4 5">
    <name type="scientific">Sphingomonas changnyeongensis</name>
    <dbReference type="NCBI Taxonomy" id="2698679"/>
    <lineage>
        <taxon>Bacteria</taxon>
        <taxon>Pseudomonadati</taxon>
        <taxon>Pseudomonadota</taxon>
        <taxon>Alphaproteobacteria</taxon>
        <taxon>Sphingomonadales</taxon>
        <taxon>Sphingomonadaceae</taxon>
        <taxon>Sphingomonas</taxon>
    </lineage>
</organism>
<evidence type="ECO:0000256" key="1">
    <source>
        <dbReference type="ARBA" id="ARBA00022491"/>
    </source>
</evidence>
<dbReference type="AlphaFoldDB" id="A0A7Z2NUZ6"/>
<dbReference type="KEGG" id="schy:GVO57_01450"/>
<keyword evidence="4" id="KW-0282">Flagellum</keyword>
<dbReference type="GO" id="GO:1902209">
    <property type="term" value="P:negative regulation of bacterial-type flagellum assembly"/>
    <property type="evidence" value="ECO:0007669"/>
    <property type="project" value="InterPro"/>
</dbReference>
<dbReference type="GO" id="GO:0044781">
    <property type="term" value="P:bacterial-type flagellum organization"/>
    <property type="evidence" value="ECO:0007669"/>
    <property type="project" value="UniProtKB-KW"/>
</dbReference>
<sequence>MTLRISLRPGEKVIVNGAVLSAVGRTELAVESKAAILRGREIMSPAEADTPARLLYFHTMMAYIDAESSEAHQDRIIEALRNVSALLRTPEASVATMSFARNVAAMQYYRALGDCRQLMRLEDELLADAQPEQAA</sequence>
<keyword evidence="2" id="KW-1005">Bacterial flagellum biogenesis</keyword>
<gene>
    <name evidence="4" type="ORF">GVO57_01450</name>
</gene>
<accession>A0A7Z2NUZ6</accession>
<dbReference type="Pfam" id="PF07378">
    <property type="entry name" value="FlbT"/>
    <property type="match status" value="1"/>
</dbReference>
<evidence type="ECO:0000313" key="4">
    <source>
        <dbReference type="EMBL" id="QHL89734.1"/>
    </source>
</evidence>
<keyword evidence="5" id="KW-1185">Reference proteome</keyword>